<protein>
    <recommendedName>
        <fullName evidence="3">PCI domain-containing protein</fullName>
    </recommendedName>
</protein>
<proteinExistence type="inferred from homology"/>
<dbReference type="PROSITE" id="PS50250">
    <property type="entry name" value="PCI"/>
    <property type="match status" value="1"/>
</dbReference>
<dbReference type="Pfam" id="PF01399">
    <property type="entry name" value="PCI"/>
    <property type="match status" value="1"/>
</dbReference>
<feature type="domain" description="PCI" evidence="3">
    <location>
        <begin position="232"/>
        <end position="400"/>
    </location>
</feature>
<reference evidence="4 5" key="1">
    <citation type="journal article" date="2018" name="Cell">
        <title>The Chara Genome: Secondary Complexity and Implications for Plant Terrestrialization.</title>
        <authorList>
            <person name="Nishiyama T."/>
            <person name="Sakayama H."/>
            <person name="Vries J.D."/>
            <person name="Buschmann H."/>
            <person name="Saint-Marcoux D."/>
            <person name="Ullrich K.K."/>
            <person name="Haas F.B."/>
            <person name="Vanderstraeten L."/>
            <person name="Becker D."/>
            <person name="Lang D."/>
            <person name="Vosolsobe S."/>
            <person name="Rombauts S."/>
            <person name="Wilhelmsson P.K.I."/>
            <person name="Janitza P."/>
            <person name="Kern R."/>
            <person name="Heyl A."/>
            <person name="Rumpler F."/>
            <person name="Villalobos L.I.A.C."/>
            <person name="Clay J.M."/>
            <person name="Skokan R."/>
            <person name="Toyoda A."/>
            <person name="Suzuki Y."/>
            <person name="Kagoshima H."/>
            <person name="Schijlen E."/>
            <person name="Tajeshwar N."/>
            <person name="Catarino B."/>
            <person name="Hetherington A.J."/>
            <person name="Saltykova A."/>
            <person name="Bonnot C."/>
            <person name="Breuninger H."/>
            <person name="Symeonidi A."/>
            <person name="Radhakrishnan G.V."/>
            <person name="Van Nieuwerburgh F."/>
            <person name="Deforce D."/>
            <person name="Chang C."/>
            <person name="Karol K.G."/>
            <person name="Hedrich R."/>
            <person name="Ulvskov P."/>
            <person name="Glockner G."/>
            <person name="Delwiche C.F."/>
            <person name="Petrasek J."/>
            <person name="Van de Peer Y."/>
            <person name="Friml J."/>
            <person name="Beilby M."/>
            <person name="Dolan L."/>
            <person name="Kohara Y."/>
            <person name="Sugano S."/>
            <person name="Fujiyama A."/>
            <person name="Delaux P.-M."/>
            <person name="Quint M."/>
            <person name="TheiBen G."/>
            <person name="Hagemann M."/>
            <person name="Harholt J."/>
            <person name="Dunand C."/>
            <person name="Zachgo S."/>
            <person name="Langdale J."/>
            <person name="Maumus F."/>
            <person name="Straeten D.V.D."/>
            <person name="Gould S.B."/>
            <person name="Rensing S.A."/>
        </authorList>
    </citation>
    <scope>NUCLEOTIDE SEQUENCE [LARGE SCALE GENOMIC DNA]</scope>
    <source>
        <strain evidence="4 5">S276</strain>
    </source>
</reference>
<dbReference type="SMART" id="SM00753">
    <property type="entry name" value="PAM"/>
    <property type="match status" value="1"/>
</dbReference>
<dbReference type="EMBL" id="BFEA01000093">
    <property type="protein sequence ID" value="GBG67902.1"/>
    <property type="molecule type" value="Genomic_DNA"/>
</dbReference>
<dbReference type="GO" id="GO:0000502">
    <property type="term" value="C:proteasome complex"/>
    <property type="evidence" value="ECO:0007669"/>
    <property type="project" value="UniProtKB-KW"/>
</dbReference>
<dbReference type="OrthoDB" id="1418352at2759"/>
<dbReference type="AlphaFoldDB" id="A0A388KCW4"/>
<dbReference type="GO" id="GO:0030163">
    <property type="term" value="P:protein catabolic process"/>
    <property type="evidence" value="ECO:0007669"/>
    <property type="project" value="UniProtKB-ARBA"/>
</dbReference>
<comment type="caution">
    <text evidence="4">The sequence shown here is derived from an EMBL/GenBank/DDBJ whole genome shotgun (WGS) entry which is preliminary data.</text>
</comment>
<name>A0A388KCW4_CHABU</name>
<dbReference type="Gene3D" id="1.25.40.570">
    <property type="match status" value="1"/>
</dbReference>
<evidence type="ECO:0000256" key="2">
    <source>
        <dbReference type="ARBA" id="ARBA00022942"/>
    </source>
</evidence>
<sequence>MASSAMAAVEVTVAADQMWLEKAMETENVNEEEAAQMYHAIIKDPSKSTEALRVKETAVSNLGALLAKQGKAQELRTLLTDLRPFFVLIPKAKTAKIVRTIIDLVAKVPNTTALQLDLCKEMVEWTRQEKRTFLRQRVEARLAALYMETAEFTTALTLLGNLIREVRRLDDKLLLVDINLLESKLHHSLRNVPKAKAALTAARTAANAIYVPPALQGQIDMQSGILHAEEKDYKTAYSYFFEAFEAFDALNDPTAVACLKYMLLCKVMINQAEDVNAVISTKAGLKYTGVEVDAMRAVASAHSKRSLHDFEEALKNFKEQLSDDPIIHRHLAALYGTLLEQNLCRLIEPYSKVEISHIASMIGLPVETVESKLSQMILDHKFAGTLDQGAGCLIVFDDPPTDGIYPSALDTLANMSKVVDSLFAKSAKIMA</sequence>
<dbReference type="InterPro" id="IPR040780">
    <property type="entry name" value="Rpn6_C_helix"/>
</dbReference>
<evidence type="ECO:0000313" key="5">
    <source>
        <dbReference type="Proteomes" id="UP000265515"/>
    </source>
</evidence>
<gene>
    <name evidence="4" type="ORF">CBR_g1021</name>
</gene>
<comment type="similarity">
    <text evidence="1">Belongs to the proteasome subunit S9 family.</text>
</comment>
<dbReference type="STRING" id="69332.A0A388KCW4"/>
<dbReference type="InterPro" id="IPR050871">
    <property type="entry name" value="26S_Proteasome/COP9_Components"/>
</dbReference>
<dbReference type="PANTHER" id="PTHR10678">
    <property type="entry name" value="26S PROTEASOME NON-ATPASE REGULATORY SUBUNIT 11/COP9 SIGNALOSOME COMPLEX SUBUNIT 2"/>
    <property type="match status" value="1"/>
</dbReference>
<evidence type="ECO:0000256" key="1">
    <source>
        <dbReference type="ARBA" id="ARBA00007454"/>
    </source>
</evidence>
<organism evidence="4 5">
    <name type="scientific">Chara braunii</name>
    <name type="common">Braun's stonewort</name>
    <dbReference type="NCBI Taxonomy" id="69332"/>
    <lineage>
        <taxon>Eukaryota</taxon>
        <taxon>Viridiplantae</taxon>
        <taxon>Streptophyta</taxon>
        <taxon>Charophyceae</taxon>
        <taxon>Charales</taxon>
        <taxon>Characeae</taxon>
        <taxon>Chara</taxon>
    </lineage>
</organism>
<dbReference type="Proteomes" id="UP000265515">
    <property type="component" value="Unassembled WGS sequence"/>
</dbReference>
<accession>A0A388KCW4</accession>
<dbReference type="SUPFAM" id="SSF46785">
    <property type="entry name" value="Winged helix' DNA-binding domain"/>
    <property type="match status" value="1"/>
</dbReference>
<evidence type="ECO:0000259" key="3">
    <source>
        <dbReference type="PROSITE" id="PS50250"/>
    </source>
</evidence>
<dbReference type="Pfam" id="PF18503">
    <property type="entry name" value="RPN6_C_helix"/>
    <property type="match status" value="1"/>
</dbReference>
<dbReference type="SMART" id="SM00088">
    <property type="entry name" value="PINT"/>
    <property type="match status" value="1"/>
</dbReference>
<keyword evidence="5" id="KW-1185">Reference proteome</keyword>
<dbReference type="Pfam" id="PF18055">
    <property type="entry name" value="RPN6_N"/>
    <property type="match status" value="1"/>
</dbReference>
<evidence type="ECO:0000313" key="4">
    <source>
        <dbReference type="EMBL" id="GBG67902.1"/>
    </source>
</evidence>
<dbReference type="FunFam" id="1.25.40.570:FF:000007">
    <property type="entry name" value="26S proteasome non-ATPase regulatory subunit 11"/>
    <property type="match status" value="1"/>
</dbReference>
<dbReference type="OMA" id="ESKIYHA"/>
<dbReference type="InterPro" id="IPR000717">
    <property type="entry name" value="PCI_dom"/>
</dbReference>
<keyword evidence="2" id="KW-0647">Proteasome</keyword>
<dbReference type="InterPro" id="IPR040773">
    <property type="entry name" value="Rpn6_N"/>
</dbReference>
<dbReference type="Gramene" id="GBG67902">
    <property type="protein sequence ID" value="GBG67902"/>
    <property type="gene ID" value="CBR_g1021"/>
</dbReference>
<dbReference type="InterPro" id="IPR036390">
    <property type="entry name" value="WH_DNA-bd_sf"/>
</dbReference>